<comment type="similarity">
    <text evidence="1">Belongs to the IlvD/Edd family.</text>
</comment>
<evidence type="ECO:0000313" key="9">
    <source>
        <dbReference type="Proteomes" id="UP001358614"/>
    </source>
</evidence>
<dbReference type="Pfam" id="PF24877">
    <property type="entry name" value="ILV_EDD_C"/>
    <property type="match status" value="1"/>
</dbReference>
<evidence type="ECO:0000313" key="8">
    <source>
        <dbReference type="EMBL" id="WWD03050.1"/>
    </source>
</evidence>
<evidence type="ECO:0000259" key="7">
    <source>
        <dbReference type="Pfam" id="PF24877"/>
    </source>
</evidence>
<dbReference type="GO" id="GO:0046872">
    <property type="term" value="F:metal ion binding"/>
    <property type="evidence" value="ECO:0007669"/>
    <property type="project" value="UniProtKB-KW"/>
</dbReference>
<evidence type="ECO:0000256" key="3">
    <source>
        <dbReference type="ARBA" id="ARBA00023004"/>
    </source>
</evidence>
<dbReference type="KEGG" id="ker:91099898"/>
<dbReference type="InterPro" id="IPR052352">
    <property type="entry name" value="Sugar_Degrad_Dehydratases"/>
</dbReference>
<reference evidence="8 9" key="1">
    <citation type="submission" date="2024-01" db="EMBL/GenBank/DDBJ databases">
        <title>Comparative genomics of Cryptococcus and Kwoniella reveals pathogenesis evolution and contrasting modes of karyotype evolution via chromosome fusion or intercentromeric recombination.</title>
        <authorList>
            <person name="Coelho M.A."/>
            <person name="David-Palma M."/>
            <person name="Shea T."/>
            <person name="Bowers K."/>
            <person name="McGinley-Smith S."/>
            <person name="Mohammad A.W."/>
            <person name="Gnirke A."/>
            <person name="Yurkov A.M."/>
            <person name="Nowrousian M."/>
            <person name="Sun S."/>
            <person name="Cuomo C.A."/>
            <person name="Heitman J."/>
        </authorList>
    </citation>
    <scope>NUCLEOTIDE SEQUENCE [LARGE SCALE GENOMIC DNA]</scope>
    <source>
        <strain evidence="8 9">PYCC6329</strain>
    </source>
</reference>
<dbReference type="Pfam" id="PF00920">
    <property type="entry name" value="ILVD_EDD_N"/>
    <property type="match status" value="1"/>
</dbReference>
<dbReference type="GO" id="GO:0016836">
    <property type="term" value="F:hydro-lyase activity"/>
    <property type="evidence" value="ECO:0007669"/>
    <property type="project" value="UniProtKB-ARBA"/>
</dbReference>
<dbReference type="GeneID" id="91099898"/>
<accession>A0AAX4K9I3</accession>
<keyword evidence="5" id="KW-0456">Lyase</keyword>
<protein>
    <submittedName>
        <fullName evidence="8">Dihydroxy-acid dehydratase</fullName>
    </submittedName>
</protein>
<keyword evidence="4" id="KW-0411">Iron-sulfur</keyword>
<evidence type="ECO:0000256" key="5">
    <source>
        <dbReference type="ARBA" id="ARBA00023239"/>
    </source>
</evidence>
<proteinExistence type="inferred from homology"/>
<gene>
    <name evidence="8" type="ORF">V865_001094</name>
</gene>
<dbReference type="SUPFAM" id="SSF143975">
    <property type="entry name" value="IlvD/EDD N-terminal domain-like"/>
    <property type="match status" value="1"/>
</dbReference>
<dbReference type="InterPro" id="IPR000581">
    <property type="entry name" value="ILV_EDD_N"/>
</dbReference>
<dbReference type="NCBIfam" id="NF009560">
    <property type="entry name" value="PRK13017.1"/>
    <property type="match status" value="1"/>
</dbReference>
<feature type="domain" description="Dihydroxy-acid/6-phosphogluconate dehydratase C-terminal" evidence="7">
    <location>
        <begin position="427"/>
        <end position="628"/>
    </location>
</feature>
<dbReference type="Proteomes" id="UP001358614">
    <property type="component" value="Chromosome 1"/>
</dbReference>
<name>A0AAX4K9I3_9TREE</name>
<dbReference type="AlphaFoldDB" id="A0AAX4K9I3"/>
<keyword evidence="9" id="KW-1185">Reference proteome</keyword>
<dbReference type="PANTHER" id="PTHR43183">
    <property type="entry name" value="HYPOTHETICAL DIHYDROXYACID DEHYDRATASE (EUROFUNG)-RELATED"/>
    <property type="match status" value="1"/>
</dbReference>
<organism evidence="8 9">
    <name type="scientific">Kwoniella europaea PYCC6329</name>
    <dbReference type="NCBI Taxonomy" id="1423913"/>
    <lineage>
        <taxon>Eukaryota</taxon>
        <taxon>Fungi</taxon>
        <taxon>Dikarya</taxon>
        <taxon>Basidiomycota</taxon>
        <taxon>Agaricomycotina</taxon>
        <taxon>Tremellomycetes</taxon>
        <taxon>Tremellales</taxon>
        <taxon>Cryptococcaceae</taxon>
        <taxon>Kwoniella</taxon>
    </lineage>
</organism>
<keyword evidence="2" id="KW-0479">Metal-binding</keyword>
<keyword evidence="3" id="KW-0408">Iron</keyword>
<feature type="domain" description="Dihydroxy-acid/6-phosphogluconate dehydratase N-terminal" evidence="6">
    <location>
        <begin position="89"/>
        <end position="416"/>
    </location>
</feature>
<dbReference type="NCBIfam" id="NF004784">
    <property type="entry name" value="PRK06131.1"/>
    <property type="match status" value="1"/>
</dbReference>
<dbReference type="InterPro" id="IPR042096">
    <property type="entry name" value="Dihydro-acid_dehy_C"/>
</dbReference>
<sequence>MPCEGCTCGLRENGGNEEDILGQTPVGVRSFTAPAHESGEPEGVEPAVPLRSKQWWNNPSDGLADMCGAYVERYLNGGLTMNEIANKHKPIIGIAQTGSDLAPCNSGHVQLAKRVRDGIIAAGGTPFEFPCHPIQETTKRPTASLDRNFAYLSLVEVLFGYPMDGVVLLTGCDKTTPALLMAAATVNIPAICMNVGPMLNGESFVVISELNCTGYAGQRLVGSGTVLWDARAALAAGKIDQLQLMQTVATSAPSLGHCNTMGTASTMNALAEALGMALPGSASIPAPYRERGACAYQTGRRIVDLVREDVKPSDILTRESFENAIALNTAIGGSTNAPIHLNAIAKHIGVPLSNQDWQDVGYKLPLLVNIQPAGEYLCEEYHRAGGLPAVTAELIKHNLLPHPDALTVSGKSMGDNCRDDFSTDRRVIRPISNPVKTSAGFLHLSGTLFDSAIMKTSVISKAFHDQYLSNPNDPMAFEGPVAVFDGPEDYHHRIETGDDIQAGTILIMRGAGPQGYPGAAEVVNMIPPGRLIKKGIELPCIGDGRQSGTSGSPSILNASPEAATGGNLGLLQDGDVVRIDLAKGRADIKVDPEELRVRREKMGLYKGPKSQTPWQELFRENVSELSEGMVIPKAVKYQRLAQTAGIPRRNH</sequence>
<evidence type="ECO:0000256" key="4">
    <source>
        <dbReference type="ARBA" id="ARBA00023014"/>
    </source>
</evidence>
<dbReference type="PROSITE" id="PS00886">
    <property type="entry name" value="ILVD_EDD_1"/>
    <property type="match status" value="1"/>
</dbReference>
<dbReference type="Gene3D" id="3.50.30.80">
    <property type="entry name" value="IlvD/EDD C-terminal domain-like"/>
    <property type="match status" value="1"/>
</dbReference>
<dbReference type="EMBL" id="CP144089">
    <property type="protein sequence ID" value="WWD03050.1"/>
    <property type="molecule type" value="Genomic_DNA"/>
</dbReference>
<dbReference type="PANTHER" id="PTHR43183:SF1">
    <property type="entry name" value="HYPOTHETICAL DIHYDROXY-ACID DEHYDRATASE (EUROFUNG)-RELATED"/>
    <property type="match status" value="1"/>
</dbReference>
<dbReference type="InterPro" id="IPR056740">
    <property type="entry name" value="ILV_EDD_C"/>
</dbReference>
<dbReference type="InterPro" id="IPR020558">
    <property type="entry name" value="DiOHA_6PGluconate_deHydtase_CS"/>
</dbReference>
<dbReference type="RefSeq" id="XP_066081017.1">
    <property type="nucleotide sequence ID" value="XM_066224920.1"/>
</dbReference>
<dbReference type="GO" id="GO:0051536">
    <property type="term" value="F:iron-sulfur cluster binding"/>
    <property type="evidence" value="ECO:0007669"/>
    <property type="project" value="UniProtKB-KW"/>
</dbReference>
<evidence type="ECO:0000256" key="1">
    <source>
        <dbReference type="ARBA" id="ARBA00006486"/>
    </source>
</evidence>
<dbReference type="SUPFAM" id="SSF52016">
    <property type="entry name" value="LeuD/IlvD-like"/>
    <property type="match status" value="1"/>
</dbReference>
<evidence type="ECO:0000256" key="2">
    <source>
        <dbReference type="ARBA" id="ARBA00022723"/>
    </source>
</evidence>
<dbReference type="InterPro" id="IPR037237">
    <property type="entry name" value="IlvD/EDD_N"/>
</dbReference>
<evidence type="ECO:0000259" key="6">
    <source>
        <dbReference type="Pfam" id="PF00920"/>
    </source>
</evidence>